<name>A0A6P4B5N2_ZIZJJ</name>
<gene>
    <name evidence="6" type="primary">LOC107427912</name>
</gene>
<feature type="chain" id="PRO_5045588015" evidence="3">
    <location>
        <begin position="21"/>
        <end position="341"/>
    </location>
</feature>
<feature type="signal peptide" evidence="3">
    <location>
        <begin position="1"/>
        <end position="20"/>
    </location>
</feature>
<keyword evidence="3" id="KW-0732">Signal</keyword>
<dbReference type="AlphaFoldDB" id="A0A6P4B5N2"/>
<evidence type="ECO:0000256" key="3">
    <source>
        <dbReference type="SAM" id="SignalP"/>
    </source>
</evidence>
<evidence type="ECO:0000313" key="6">
    <source>
        <dbReference type="RefSeq" id="XP_015893806.3"/>
    </source>
</evidence>
<evidence type="ECO:0000259" key="4">
    <source>
        <dbReference type="PROSITE" id="PS50213"/>
    </source>
</evidence>
<dbReference type="PANTHER" id="PTHR33985">
    <property type="entry name" value="OS02G0491300 PROTEIN-RELATED"/>
    <property type="match status" value="1"/>
</dbReference>
<reference evidence="6" key="1">
    <citation type="submission" date="2025-08" db="UniProtKB">
        <authorList>
            <consortium name="RefSeq"/>
        </authorList>
    </citation>
    <scope>IDENTIFICATION</scope>
    <source>
        <tissue evidence="6">Seedling</tissue>
    </source>
</reference>
<dbReference type="InterPro" id="IPR000782">
    <property type="entry name" value="FAS1_domain"/>
</dbReference>
<evidence type="ECO:0000256" key="1">
    <source>
        <dbReference type="ARBA" id="ARBA00007843"/>
    </source>
</evidence>
<dbReference type="SUPFAM" id="SSF82153">
    <property type="entry name" value="FAS1 domain"/>
    <property type="match status" value="2"/>
</dbReference>
<evidence type="ECO:0000313" key="5">
    <source>
        <dbReference type="Proteomes" id="UP001652623"/>
    </source>
</evidence>
<dbReference type="InterPro" id="IPR036378">
    <property type="entry name" value="FAS1_dom_sf"/>
</dbReference>
<protein>
    <submittedName>
        <fullName evidence="6">Fasciclin-like arabinogalactan protein 20</fullName>
    </submittedName>
</protein>
<evidence type="ECO:0000256" key="2">
    <source>
        <dbReference type="SAM" id="MobiDB-lite"/>
    </source>
</evidence>
<sequence>MAVLLLSSLILLLLCSSTLGYSLTLLNAAQMLSNSGYLSMSLTLQLISKTLNLDSPTATIFAPSDSAFVRSGQPSLNLFQYHVLPRRLSIETLKTLPKGTRIPTIVPKRSLIVTASPASSDGFISINGVKIDEKASFDDDSVIVYGIGEFFKPISKPAAQESSSGAKIGRKGGSIGEGSQVCGVQSFESVADFLRTRDYSIMAAFLDAQLTGFNSQMGLTIFAPVDEAIAEEHPKNISDFSLIFRQHVVPRLLPWKDLIGIDGGTKLQTFSRGFVVNVSVSDGVVLLNESPIVFQDLYQSDWLVVHGLSRLLTSPAEQDSMEDSFSDGYVGPDSHDYGDYH</sequence>
<dbReference type="Proteomes" id="UP001652623">
    <property type="component" value="Chromosome 9"/>
</dbReference>
<feature type="domain" description="FAS1" evidence="4">
    <location>
        <begin position="25"/>
        <end position="131"/>
    </location>
</feature>
<comment type="similarity">
    <text evidence="1">Belongs to the fasciclin-like AGP family.</text>
</comment>
<feature type="region of interest" description="Disordered" evidence="2">
    <location>
        <begin position="319"/>
        <end position="341"/>
    </location>
</feature>
<dbReference type="PROSITE" id="PS50213">
    <property type="entry name" value="FAS1"/>
    <property type="match status" value="2"/>
</dbReference>
<dbReference type="GeneID" id="107427912"/>
<dbReference type="Gene3D" id="2.30.180.10">
    <property type="entry name" value="FAS1 domain"/>
    <property type="match status" value="2"/>
</dbReference>
<proteinExistence type="inferred from homology"/>
<dbReference type="RefSeq" id="XP_015893806.3">
    <property type="nucleotide sequence ID" value="XM_016038320.3"/>
</dbReference>
<accession>A0A6P4B5N2</accession>
<dbReference type="InterPro" id="IPR052806">
    <property type="entry name" value="Fasciclin-like_AGP"/>
</dbReference>
<organism evidence="5 6">
    <name type="scientific">Ziziphus jujuba</name>
    <name type="common">Chinese jujube</name>
    <name type="synonym">Ziziphus sativa</name>
    <dbReference type="NCBI Taxonomy" id="326968"/>
    <lineage>
        <taxon>Eukaryota</taxon>
        <taxon>Viridiplantae</taxon>
        <taxon>Streptophyta</taxon>
        <taxon>Embryophyta</taxon>
        <taxon>Tracheophyta</taxon>
        <taxon>Spermatophyta</taxon>
        <taxon>Magnoliopsida</taxon>
        <taxon>eudicotyledons</taxon>
        <taxon>Gunneridae</taxon>
        <taxon>Pentapetalae</taxon>
        <taxon>rosids</taxon>
        <taxon>fabids</taxon>
        <taxon>Rosales</taxon>
        <taxon>Rhamnaceae</taxon>
        <taxon>Paliureae</taxon>
        <taxon>Ziziphus</taxon>
    </lineage>
</organism>
<dbReference type="PANTHER" id="PTHR33985:SF21">
    <property type="entry name" value="FASCICLIN-LIKE ARABINOGALACTAN PROTEIN 20-RELATED"/>
    <property type="match status" value="1"/>
</dbReference>
<dbReference type="Pfam" id="PF02469">
    <property type="entry name" value="Fasciclin"/>
    <property type="match status" value="2"/>
</dbReference>
<keyword evidence="5" id="KW-1185">Reference proteome</keyword>
<dbReference type="KEGG" id="zju:107427912"/>
<feature type="domain" description="FAS1" evidence="4">
    <location>
        <begin position="177"/>
        <end position="312"/>
    </location>
</feature>
<dbReference type="SMART" id="SM00554">
    <property type="entry name" value="FAS1"/>
    <property type="match status" value="2"/>
</dbReference>
<dbReference type="InParanoid" id="A0A6P4B5N2"/>